<keyword evidence="2" id="KW-1185">Reference proteome</keyword>
<dbReference type="AlphaFoldDB" id="A0A822XJP5"/>
<dbReference type="PANTHER" id="PTHR35687">
    <property type="entry name" value="OS07G0516700 PROTEIN"/>
    <property type="match status" value="1"/>
</dbReference>
<gene>
    <name evidence="1" type="ORF">HUJ06_021970</name>
</gene>
<dbReference type="EMBL" id="DUZY01000001">
    <property type="protein sequence ID" value="DAD20507.1"/>
    <property type="molecule type" value="Genomic_DNA"/>
</dbReference>
<evidence type="ECO:0000313" key="2">
    <source>
        <dbReference type="Proteomes" id="UP000607653"/>
    </source>
</evidence>
<comment type="caution">
    <text evidence="1">The sequence shown here is derived from an EMBL/GenBank/DDBJ whole genome shotgun (WGS) entry which is preliminary data.</text>
</comment>
<accession>A0A822XJP5</accession>
<name>A0A822XJP5_NELNU</name>
<dbReference type="PANTHER" id="PTHR35687:SF1">
    <property type="entry name" value="OS07G0516700 PROTEIN"/>
    <property type="match status" value="1"/>
</dbReference>
<proteinExistence type="predicted"/>
<reference evidence="1 2" key="1">
    <citation type="journal article" date="2020" name="Mol. Biol. Evol.">
        <title>Distinct Expression and Methylation Patterns for Genes with Different Fates following a Single Whole-Genome Duplication in Flowering Plants.</title>
        <authorList>
            <person name="Shi T."/>
            <person name="Rahmani R.S."/>
            <person name="Gugger P.F."/>
            <person name="Wang M."/>
            <person name="Li H."/>
            <person name="Zhang Y."/>
            <person name="Li Z."/>
            <person name="Wang Q."/>
            <person name="Van de Peer Y."/>
            <person name="Marchal K."/>
            <person name="Chen J."/>
        </authorList>
    </citation>
    <scope>NUCLEOTIDE SEQUENCE [LARGE SCALE GENOMIC DNA]</scope>
    <source>
        <tissue evidence="1">Leaf</tissue>
    </source>
</reference>
<organism evidence="1 2">
    <name type="scientific">Nelumbo nucifera</name>
    <name type="common">Sacred lotus</name>
    <dbReference type="NCBI Taxonomy" id="4432"/>
    <lineage>
        <taxon>Eukaryota</taxon>
        <taxon>Viridiplantae</taxon>
        <taxon>Streptophyta</taxon>
        <taxon>Embryophyta</taxon>
        <taxon>Tracheophyta</taxon>
        <taxon>Spermatophyta</taxon>
        <taxon>Magnoliopsida</taxon>
        <taxon>Proteales</taxon>
        <taxon>Nelumbonaceae</taxon>
        <taxon>Nelumbo</taxon>
    </lineage>
</organism>
<protein>
    <submittedName>
        <fullName evidence="1">Uncharacterized protein</fullName>
    </submittedName>
</protein>
<evidence type="ECO:0000313" key="1">
    <source>
        <dbReference type="EMBL" id="DAD20507.1"/>
    </source>
</evidence>
<dbReference type="Proteomes" id="UP000607653">
    <property type="component" value="Unassembled WGS sequence"/>
</dbReference>
<sequence length="150" mass="17785">MLSLYKYAFLTPLRATTSSDYISQLSDHSLSVSPSLSVNQEKMSLPRRPYAYSKMEREEPEERIHRRAQFLIYKVLEQADSRRSEWSLRVRVCRLKVKIGKRLKRLRKTMLFTISAARTCVYRQVATKLKIWKRFIRGRDTIVTLPPIFT</sequence>